<reference evidence="1" key="1">
    <citation type="journal article" date="2020" name="Stud. Mycol.">
        <title>101 Dothideomycetes genomes: a test case for predicting lifestyles and emergence of pathogens.</title>
        <authorList>
            <person name="Haridas S."/>
            <person name="Albert R."/>
            <person name="Binder M."/>
            <person name="Bloem J."/>
            <person name="Labutti K."/>
            <person name="Salamov A."/>
            <person name="Andreopoulos B."/>
            <person name="Baker S."/>
            <person name="Barry K."/>
            <person name="Bills G."/>
            <person name="Bluhm B."/>
            <person name="Cannon C."/>
            <person name="Castanera R."/>
            <person name="Culley D."/>
            <person name="Daum C."/>
            <person name="Ezra D."/>
            <person name="Gonzalez J."/>
            <person name="Henrissat B."/>
            <person name="Kuo A."/>
            <person name="Liang C."/>
            <person name="Lipzen A."/>
            <person name="Lutzoni F."/>
            <person name="Magnuson J."/>
            <person name="Mondo S."/>
            <person name="Nolan M."/>
            <person name="Ohm R."/>
            <person name="Pangilinan J."/>
            <person name="Park H.-J."/>
            <person name="Ramirez L."/>
            <person name="Alfaro M."/>
            <person name="Sun H."/>
            <person name="Tritt A."/>
            <person name="Yoshinaga Y."/>
            <person name="Zwiers L.-H."/>
            <person name="Turgeon B."/>
            <person name="Goodwin S."/>
            <person name="Spatafora J."/>
            <person name="Crous P."/>
            <person name="Grigoriev I."/>
        </authorList>
    </citation>
    <scope>NUCLEOTIDE SEQUENCE</scope>
    <source>
        <strain evidence="1">CBS 690.94</strain>
    </source>
</reference>
<keyword evidence="2" id="KW-1185">Reference proteome</keyword>
<accession>A0A9P4UBG9</accession>
<organism evidence="1 2">
    <name type="scientific">Karstenula rhodostoma CBS 690.94</name>
    <dbReference type="NCBI Taxonomy" id="1392251"/>
    <lineage>
        <taxon>Eukaryota</taxon>
        <taxon>Fungi</taxon>
        <taxon>Dikarya</taxon>
        <taxon>Ascomycota</taxon>
        <taxon>Pezizomycotina</taxon>
        <taxon>Dothideomycetes</taxon>
        <taxon>Pleosporomycetidae</taxon>
        <taxon>Pleosporales</taxon>
        <taxon>Massarineae</taxon>
        <taxon>Didymosphaeriaceae</taxon>
        <taxon>Karstenula</taxon>
    </lineage>
</organism>
<dbReference type="Proteomes" id="UP000799764">
    <property type="component" value="Unassembled WGS sequence"/>
</dbReference>
<sequence>MGRQLSRCPARALRMKGSGNLVDMFIVVAFLPTTTEIRTTTRELHCKHTRIRKYLLGKNMFQKRDICSLLFLALSHNAAPAAVSIPSPLAPPAPPNRATSPIGFCRTRTTAEYPATPFIAENGAFCVRISKRPHGLVVQRVTRSICVMTRSLVRFGVWAAFWRRGERFAIFGCFERSFYENCLFFFFCLFDVRA</sequence>
<proteinExistence type="predicted"/>
<evidence type="ECO:0000313" key="1">
    <source>
        <dbReference type="EMBL" id="KAF2443303.1"/>
    </source>
</evidence>
<dbReference type="EMBL" id="MU001502">
    <property type="protein sequence ID" value="KAF2443303.1"/>
    <property type="molecule type" value="Genomic_DNA"/>
</dbReference>
<name>A0A9P4UBG9_9PLEO</name>
<comment type="caution">
    <text evidence="1">The sequence shown here is derived from an EMBL/GenBank/DDBJ whole genome shotgun (WGS) entry which is preliminary data.</text>
</comment>
<dbReference type="AlphaFoldDB" id="A0A9P4UBG9"/>
<protein>
    <submittedName>
        <fullName evidence="1">Uncharacterized protein</fullName>
    </submittedName>
</protein>
<gene>
    <name evidence="1" type="ORF">P171DRAFT_35220</name>
</gene>
<evidence type="ECO:0000313" key="2">
    <source>
        <dbReference type="Proteomes" id="UP000799764"/>
    </source>
</evidence>